<sequence length="37" mass="4325">MLVPTLSFETNSDSKVKKSSEFVRFFSIQNLYSYLAF</sequence>
<dbReference type="Proteomes" id="UP000011980">
    <property type="component" value="Unassembled WGS sequence"/>
</dbReference>
<dbReference type="AlphaFoldDB" id="M6FEN4"/>
<reference evidence="1 2" key="1">
    <citation type="submission" date="2013-01" db="EMBL/GenBank/DDBJ databases">
        <authorList>
            <person name="Harkins D.M."/>
            <person name="Durkin A.S."/>
            <person name="Brinkac L.M."/>
            <person name="Haft D.H."/>
            <person name="Selengut J.D."/>
            <person name="Sanka R."/>
            <person name="DePew J."/>
            <person name="Purushe J."/>
            <person name="Galloway R.L."/>
            <person name="Vinetz J.M."/>
            <person name="Sutton G.G."/>
            <person name="Nierman W.C."/>
            <person name="Fouts D.E."/>
        </authorList>
    </citation>
    <scope>NUCLEOTIDE SEQUENCE [LARGE SCALE GENOMIC DNA]</scope>
    <source>
        <strain evidence="1 2">Nikolaevo</strain>
    </source>
</reference>
<name>M6FEN4_9LEPT</name>
<organism evidence="1 2">
    <name type="scientific">Leptospira kirschneri serovar Bulgarica str. Nikolaevo</name>
    <dbReference type="NCBI Taxonomy" id="1240687"/>
    <lineage>
        <taxon>Bacteria</taxon>
        <taxon>Pseudomonadati</taxon>
        <taxon>Spirochaetota</taxon>
        <taxon>Spirochaetia</taxon>
        <taxon>Leptospirales</taxon>
        <taxon>Leptospiraceae</taxon>
        <taxon>Leptospira</taxon>
    </lineage>
</organism>
<comment type="caution">
    <text evidence="1">The sequence shown here is derived from an EMBL/GenBank/DDBJ whole genome shotgun (WGS) entry which is preliminary data.</text>
</comment>
<protein>
    <submittedName>
        <fullName evidence="1">Uncharacterized protein</fullName>
    </submittedName>
</protein>
<dbReference type="PATRIC" id="fig|1240687.3.peg.4093"/>
<proteinExistence type="predicted"/>
<dbReference type="EMBL" id="ANCE01000192">
    <property type="protein sequence ID" value="EMK21301.1"/>
    <property type="molecule type" value="Genomic_DNA"/>
</dbReference>
<evidence type="ECO:0000313" key="2">
    <source>
        <dbReference type="Proteomes" id="UP000011980"/>
    </source>
</evidence>
<evidence type="ECO:0000313" key="1">
    <source>
        <dbReference type="EMBL" id="EMK21301.1"/>
    </source>
</evidence>
<gene>
    <name evidence="1" type="ORF">LEP1GSC008_1727</name>
</gene>
<accession>M6FEN4</accession>